<sequence length="138" mass="14668">MPDATHTSHLALVVDEDAAARDRAEALLGETELDVVTCASGEAAVEVLRSRGGDVVLLLTKATLKGGVDGHRLATAACKLRPGVRVVLSTGTPETCRARLPDEAVCTRHPWLPLDVLVQDHAALLRSPWPGDPRSRPI</sequence>
<evidence type="ECO:0000313" key="2">
    <source>
        <dbReference type="Proteomes" id="UP001055108"/>
    </source>
</evidence>
<comment type="caution">
    <text evidence="1">The sequence shown here is derived from an EMBL/GenBank/DDBJ whole genome shotgun (WGS) entry which is preliminary data.</text>
</comment>
<organism evidence="1 2">
    <name type="scientific">Methylobacterium gregans</name>
    <dbReference type="NCBI Taxonomy" id="374424"/>
    <lineage>
        <taxon>Bacteria</taxon>
        <taxon>Pseudomonadati</taxon>
        <taxon>Pseudomonadota</taxon>
        <taxon>Alphaproteobacteria</taxon>
        <taxon>Hyphomicrobiales</taxon>
        <taxon>Methylobacteriaceae</taxon>
        <taxon>Methylobacterium</taxon>
    </lineage>
</organism>
<dbReference type="SUPFAM" id="SSF52172">
    <property type="entry name" value="CheY-like"/>
    <property type="match status" value="1"/>
</dbReference>
<keyword evidence="2" id="KW-1185">Reference proteome</keyword>
<evidence type="ECO:0000313" key="1">
    <source>
        <dbReference type="EMBL" id="GJD78909.1"/>
    </source>
</evidence>
<proteinExistence type="predicted"/>
<name>A0AA37HNT6_9HYPH</name>
<reference evidence="1" key="2">
    <citation type="submission" date="2021-08" db="EMBL/GenBank/DDBJ databases">
        <authorList>
            <person name="Tani A."/>
            <person name="Ola A."/>
            <person name="Ogura Y."/>
            <person name="Katsura K."/>
            <person name="Hayashi T."/>
        </authorList>
    </citation>
    <scope>NUCLEOTIDE SEQUENCE</scope>
    <source>
        <strain evidence="1">NBRC 103626</strain>
    </source>
</reference>
<dbReference type="Gene3D" id="3.40.50.2300">
    <property type="match status" value="1"/>
</dbReference>
<gene>
    <name evidence="1" type="ORF">NBEOAGPD_2129</name>
</gene>
<reference evidence="1" key="1">
    <citation type="journal article" date="2016" name="Front. Microbiol.">
        <title>Genome Sequence of the Piezophilic, Mesophilic Sulfate-Reducing Bacterium Desulfovibrio indicus J2T.</title>
        <authorList>
            <person name="Cao J."/>
            <person name="Maignien L."/>
            <person name="Shao Z."/>
            <person name="Alain K."/>
            <person name="Jebbar M."/>
        </authorList>
    </citation>
    <scope>NUCLEOTIDE SEQUENCE</scope>
    <source>
        <strain evidence="1">NBRC 103626</strain>
    </source>
</reference>
<protein>
    <recommendedName>
        <fullName evidence="3">Response regulator receiver protein</fullName>
    </recommendedName>
</protein>
<dbReference type="RefSeq" id="WP_238302731.1">
    <property type="nucleotide sequence ID" value="NZ_BPQM01000047.1"/>
</dbReference>
<accession>A0AA37HNT6</accession>
<evidence type="ECO:0008006" key="3">
    <source>
        <dbReference type="Google" id="ProtNLM"/>
    </source>
</evidence>
<dbReference type="AlphaFoldDB" id="A0AA37HNT6"/>
<dbReference type="Proteomes" id="UP001055108">
    <property type="component" value="Unassembled WGS sequence"/>
</dbReference>
<dbReference type="EMBL" id="BPQM01000047">
    <property type="protein sequence ID" value="GJD78909.1"/>
    <property type="molecule type" value="Genomic_DNA"/>
</dbReference>
<dbReference type="InterPro" id="IPR011006">
    <property type="entry name" value="CheY-like_superfamily"/>
</dbReference>